<evidence type="ECO:0000313" key="6">
    <source>
        <dbReference type="EMBL" id="WWD22565.1"/>
    </source>
</evidence>
<keyword evidence="2" id="KW-0813">Transport</keyword>
<dbReference type="GO" id="GO:0022857">
    <property type="term" value="F:transmembrane transporter activity"/>
    <property type="evidence" value="ECO:0007669"/>
    <property type="project" value="InterPro"/>
</dbReference>
<sequence length="514" mass="57462">MTELDRKAIPISEPDIKPNDEVFHLEDVPTKPGDGGIVVLTAEEKARVKHLVRRIDLRMLGIVLMYIMNQLDRSNMPAARLKGFQKDLKMTDSEYSAVISILYVGYIFAQVPSNLLLNYCGRPSLYLPFWMVCWGIVSACTGICTSFAGAFVCRLVLGWVESPLFPGAIFVLSKWYTRKELAKRVTMLWMANFISNALNGLISAGILAGTDGLRGHPGWRWLFWIDGAMTIFLALCMVFIIPDFPHNDRWLSFSDRALAQKRLALETGEADEDSDMSLLTTLKLVVTDIKCWLVLLSVFGQLIAQSFQQFFPTIVATLGYGSTDSLLLTCPPWVFAGIVAYVNAYYSDKRGRRFEHLIGPYFIALIGFIIAATTTKPGPRYVSMFLMCTVNAGYLLNYPWLSAIIPRPPAKRAVAIAFVNSLGNLATVAGSFIFPTKWAPRYYQTWAVMCVAIAFAVTMALSLRLHLVRLNKKMDQGSYIDENGRMQVAALTNEALSGSQRVAEGNVTVWRYQL</sequence>
<keyword evidence="3" id="KW-0812">Transmembrane</keyword>
<dbReference type="InterPro" id="IPR011701">
    <property type="entry name" value="MFS"/>
</dbReference>
<reference evidence="6" key="1">
    <citation type="submission" date="2017-08" db="EMBL/GenBank/DDBJ databases">
        <authorList>
            <person name="Cuomo C."/>
            <person name="Billmyre B."/>
            <person name="Heitman J."/>
        </authorList>
    </citation>
    <scope>NUCLEOTIDE SEQUENCE</scope>
    <source>
        <strain evidence="6">CBS 12478</strain>
    </source>
</reference>
<evidence type="ECO:0000256" key="2">
    <source>
        <dbReference type="ARBA" id="ARBA00022448"/>
    </source>
</evidence>
<dbReference type="GO" id="GO:0016020">
    <property type="term" value="C:membrane"/>
    <property type="evidence" value="ECO:0007669"/>
    <property type="project" value="UniProtKB-SubCell"/>
</dbReference>
<evidence type="ECO:0000256" key="3">
    <source>
        <dbReference type="ARBA" id="ARBA00022692"/>
    </source>
</evidence>
<dbReference type="Proteomes" id="UP000322225">
    <property type="component" value="Chromosome 13"/>
</dbReference>
<comment type="subcellular location">
    <subcellularLocation>
        <location evidence="1">Membrane</location>
        <topology evidence="1">Multi-pass membrane protein</topology>
    </subcellularLocation>
</comment>
<name>A0A5M6BQN4_9TREE</name>
<dbReference type="EMBL" id="CP144063">
    <property type="protein sequence ID" value="WWD22565.1"/>
    <property type="molecule type" value="Genomic_DNA"/>
</dbReference>
<reference evidence="6" key="2">
    <citation type="submission" date="2024-01" db="EMBL/GenBank/DDBJ databases">
        <title>Comparative genomics of Cryptococcus and Kwoniella reveals pathogenesis evolution and contrasting modes of karyotype evolution via chromosome fusion or intercentromeric recombination.</title>
        <authorList>
            <person name="Coelho M.A."/>
            <person name="David-Palma M."/>
            <person name="Shea T."/>
            <person name="Bowers K."/>
            <person name="McGinley-Smith S."/>
            <person name="Mohammad A.W."/>
            <person name="Gnirke A."/>
            <person name="Yurkov A.M."/>
            <person name="Nowrousian M."/>
            <person name="Sun S."/>
            <person name="Cuomo C.A."/>
            <person name="Heitman J."/>
        </authorList>
    </citation>
    <scope>NUCLEOTIDE SEQUENCE</scope>
    <source>
        <strain evidence="6">CBS 12478</strain>
    </source>
</reference>
<dbReference type="Pfam" id="PF07690">
    <property type="entry name" value="MFS_1"/>
    <property type="match status" value="1"/>
</dbReference>
<dbReference type="FunFam" id="1.20.1250.20:FF:000057">
    <property type="entry name" value="MFS general substrate transporter"/>
    <property type="match status" value="1"/>
</dbReference>
<evidence type="ECO:0000256" key="1">
    <source>
        <dbReference type="ARBA" id="ARBA00004141"/>
    </source>
</evidence>
<accession>A0A5M6BQN4</accession>
<keyword evidence="4" id="KW-1133">Transmembrane helix</keyword>
<keyword evidence="5" id="KW-0472">Membrane</keyword>
<proteinExistence type="predicted"/>
<dbReference type="KEGG" id="ksn:43591758"/>
<dbReference type="PROSITE" id="PS50850">
    <property type="entry name" value="MFS"/>
    <property type="match status" value="1"/>
</dbReference>
<organism evidence="6 7">
    <name type="scientific">Kwoniella shandongensis</name>
    <dbReference type="NCBI Taxonomy" id="1734106"/>
    <lineage>
        <taxon>Eukaryota</taxon>
        <taxon>Fungi</taxon>
        <taxon>Dikarya</taxon>
        <taxon>Basidiomycota</taxon>
        <taxon>Agaricomycotina</taxon>
        <taxon>Tremellomycetes</taxon>
        <taxon>Tremellales</taxon>
        <taxon>Cryptococcaceae</taxon>
        <taxon>Kwoniella</taxon>
    </lineage>
</organism>
<evidence type="ECO:0000313" key="7">
    <source>
        <dbReference type="Proteomes" id="UP000322225"/>
    </source>
</evidence>
<dbReference type="PANTHER" id="PTHR43791">
    <property type="entry name" value="PERMEASE-RELATED"/>
    <property type="match status" value="1"/>
</dbReference>
<dbReference type="InterPro" id="IPR020846">
    <property type="entry name" value="MFS_dom"/>
</dbReference>
<evidence type="ECO:0000256" key="4">
    <source>
        <dbReference type="ARBA" id="ARBA00022989"/>
    </source>
</evidence>
<keyword evidence="7" id="KW-1185">Reference proteome</keyword>
<dbReference type="PANTHER" id="PTHR43791:SF78">
    <property type="entry name" value="TRANSPORTER, PUTATIVE (AFU_ORTHOLOGUE AFUA_3G01370)-RELATED"/>
    <property type="match status" value="1"/>
</dbReference>
<dbReference type="FunFam" id="1.20.1250.20:FF:000013">
    <property type="entry name" value="MFS general substrate transporter"/>
    <property type="match status" value="1"/>
</dbReference>
<dbReference type="RefSeq" id="XP_031858126.1">
    <property type="nucleotide sequence ID" value="XM_032007587.1"/>
</dbReference>
<dbReference type="OrthoDB" id="2985014at2759"/>
<dbReference type="SUPFAM" id="SSF103473">
    <property type="entry name" value="MFS general substrate transporter"/>
    <property type="match status" value="1"/>
</dbReference>
<gene>
    <name evidence="6" type="ORF">CI109_107058</name>
</gene>
<dbReference type="InterPro" id="IPR036259">
    <property type="entry name" value="MFS_trans_sf"/>
</dbReference>
<dbReference type="AlphaFoldDB" id="A0A5M6BQN4"/>
<protein>
    <submittedName>
        <fullName evidence="6">Uncharacterized protein</fullName>
    </submittedName>
</protein>
<evidence type="ECO:0000256" key="5">
    <source>
        <dbReference type="ARBA" id="ARBA00023136"/>
    </source>
</evidence>
<dbReference type="Gene3D" id="1.20.1250.20">
    <property type="entry name" value="MFS general substrate transporter like domains"/>
    <property type="match status" value="2"/>
</dbReference>
<dbReference type="GeneID" id="43591758"/>